<reference evidence="1" key="1">
    <citation type="submission" date="2021-01" db="EMBL/GenBank/DDBJ databases">
        <authorList>
            <person name="Corre E."/>
            <person name="Pelletier E."/>
            <person name="Niang G."/>
            <person name="Scheremetjew M."/>
            <person name="Finn R."/>
            <person name="Kale V."/>
            <person name="Holt S."/>
            <person name="Cochrane G."/>
            <person name="Meng A."/>
            <person name="Brown T."/>
            <person name="Cohen L."/>
        </authorList>
    </citation>
    <scope>NUCLEOTIDE SEQUENCE</scope>
    <source>
        <strain evidence="1">CCMP127</strain>
    </source>
</reference>
<gene>
    <name evidence="1" type="ORF">ACOF00016_LOCUS11116</name>
</gene>
<sequence>MDNAIACNARAIFKMESGDYEGAFNLLRTSVLSLTCTAHNEIMKLGELSDPHTQTGKLHFISSTRQHDIDRFYPSSFLFSNPFSGTFVGALSKQAIDFGSACCLFNMALACHLEYEASTNCRKRSILLSQARTLYLTAYELLQKYPIEPTDSIILLLMALCANLMDIEMEFGSLEEVRFWRRILEDASFAADPMCFEGTSVFVFFDSIYIAPGEMIAARAA</sequence>
<protein>
    <submittedName>
        <fullName evidence="1">Uncharacterized protein</fullName>
    </submittedName>
</protein>
<dbReference type="AlphaFoldDB" id="A0A7S3L728"/>
<accession>A0A7S3L728</accession>
<evidence type="ECO:0000313" key="1">
    <source>
        <dbReference type="EMBL" id="CAE0413873.1"/>
    </source>
</evidence>
<name>A0A7S3L728_9STRA</name>
<organism evidence="1">
    <name type="scientific">Amphora coffeiformis</name>
    <dbReference type="NCBI Taxonomy" id="265554"/>
    <lineage>
        <taxon>Eukaryota</taxon>
        <taxon>Sar</taxon>
        <taxon>Stramenopiles</taxon>
        <taxon>Ochrophyta</taxon>
        <taxon>Bacillariophyta</taxon>
        <taxon>Bacillariophyceae</taxon>
        <taxon>Bacillariophycidae</taxon>
        <taxon>Thalassiophysales</taxon>
        <taxon>Catenulaceae</taxon>
        <taxon>Amphora</taxon>
    </lineage>
</organism>
<dbReference type="EMBL" id="HBIM01013795">
    <property type="protein sequence ID" value="CAE0413873.1"/>
    <property type="molecule type" value="Transcribed_RNA"/>
</dbReference>
<proteinExistence type="predicted"/>